<comment type="similarity">
    <text evidence="3">Belongs to the paxB family.</text>
</comment>
<keyword evidence="9" id="KW-1185">Reference proteome</keyword>
<keyword evidence="5 7" id="KW-1133">Transmembrane helix</keyword>
<evidence type="ECO:0000256" key="7">
    <source>
        <dbReference type="SAM" id="Phobius"/>
    </source>
</evidence>
<feature type="transmembrane region" description="Helical" evidence="7">
    <location>
        <begin position="222"/>
        <end position="242"/>
    </location>
</feature>
<evidence type="ECO:0000256" key="3">
    <source>
        <dbReference type="ARBA" id="ARBA00006757"/>
    </source>
</evidence>
<keyword evidence="6 7" id="KW-0472">Membrane</keyword>
<evidence type="ECO:0000313" key="9">
    <source>
        <dbReference type="Proteomes" id="UP001270362"/>
    </source>
</evidence>
<dbReference type="GO" id="GO:0016020">
    <property type="term" value="C:membrane"/>
    <property type="evidence" value="ECO:0007669"/>
    <property type="project" value="UniProtKB-SubCell"/>
</dbReference>
<dbReference type="GO" id="GO:0016829">
    <property type="term" value="F:lyase activity"/>
    <property type="evidence" value="ECO:0007669"/>
    <property type="project" value="InterPro"/>
</dbReference>
<feature type="transmembrane region" description="Helical" evidence="7">
    <location>
        <begin position="114"/>
        <end position="135"/>
    </location>
</feature>
<accession>A0AAE0XAC1</accession>
<feature type="transmembrane region" description="Helical" evidence="7">
    <location>
        <begin position="75"/>
        <end position="93"/>
    </location>
</feature>
<evidence type="ECO:0000313" key="8">
    <source>
        <dbReference type="EMBL" id="KAK3688947.1"/>
    </source>
</evidence>
<comment type="subcellular location">
    <subcellularLocation>
        <location evidence="1">Membrane</location>
        <topology evidence="1">Multi-pass membrane protein</topology>
    </subcellularLocation>
</comment>
<name>A0AAE0XAC1_9PEZI</name>
<reference evidence="8" key="1">
    <citation type="journal article" date="2023" name="Mol. Phylogenet. Evol.">
        <title>Genome-scale phylogeny and comparative genomics of the fungal order Sordariales.</title>
        <authorList>
            <person name="Hensen N."/>
            <person name="Bonometti L."/>
            <person name="Westerberg I."/>
            <person name="Brannstrom I.O."/>
            <person name="Guillou S."/>
            <person name="Cros-Aarteil S."/>
            <person name="Calhoun S."/>
            <person name="Haridas S."/>
            <person name="Kuo A."/>
            <person name="Mondo S."/>
            <person name="Pangilinan J."/>
            <person name="Riley R."/>
            <person name="LaButti K."/>
            <person name="Andreopoulos B."/>
            <person name="Lipzen A."/>
            <person name="Chen C."/>
            <person name="Yan M."/>
            <person name="Daum C."/>
            <person name="Ng V."/>
            <person name="Clum A."/>
            <person name="Steindorff A."/>
            <person name="Ohm R.A."/>
            <person name="Martin F."/>
            <person name="Silar P."/>
            <person name="Natvig D.O."/>
            <person name="Lalanne C."/>
            <person name="Gautier V."/>
            <person name="Ament-Velasquez S.L."/>
            <person name="Kruys A."/>
            <person name="Hutchinson M.I."/>
            <person name="Powell A.J."/>
            <person name="Barry K."/>
            <person name="Miller A.N."/>
            <person name="Grigoriev I.V."/>
            <person name="Debuchy R."/>
            <person name="Gladieux P."/>
            <person name="Hiltunen Thoren M."/>
            <person name="Johannesson H."/>
        </authorList>
    </citation>
    <scope>NUCLEOTIDE SEQUENCE</scope>
    <source>
        <strain evidence="8">CBS 314.62</strain>
    </source>
</reference>
<evidence type="ECO:0000256" key="5">
    <source>
        <dbReference type="ARBA" id="ARBA00022989"/>
    </source>
</evidence>
<feature type="transmembrane region" description="Helical" evidence="7">
    <location>
        <begin position="160"/>
        <end position="182"/>
    </location>
</feature>
<dbReference type="EMBL" id="JAULSO010000002">
    <property type="protein sequence ID" value="KAK3688947.1"/>
    <property type="molecule type" value="Genomic_DNA"/>
</dbReference>
<dbReference type="PANTHER" id="PTHR42038:SF2">
    <property type="entry name" value="TERPENE CYCLASE AUSL"/>
    <property type="match status" value="1"/>
</dbReference>
<evidence type="ECO:0000256" key="1">
    <source>
        <dbReference type="ARBA" id="ARBA00004141"/>
    </source>
</evidence>
<dbReference type="PANTHER" id="PTHR42038">
    <property type="match status" value="1"/>
</dbReference>
<proteinExistence type="inferred from homology"/>
<evidence type="ECO:0008006" key="10">
    <source>
        <dbReference type="Google" id="ProtNLM"/>
    </source>
</evidence>
<evidence type="ECO:0000256" key="2">
    <source>
        <dbReference type="ARBA" id="ARBA00005179"/>
    </source>
</evidence>
<comment type="pathway">
    <text evidence="2">Secondary metabolite biosynthesis.</text>
</comment>
<evidence type="ECO:0000256" key="6">
    <source>
        <dbReference type="ARBA" id="ARBA00023136"/>
    </source>
</evidence>
<keyword evidence="4 7" id="KW-0812">Transmembrane</keyword>
<evidence type="ECO:0000256" key="4">
    <source>
        <dbReference type="ARBA" id="ARBA00022692"/>
    </source>
</evidence>
<dbReference type="InterPro" id="IPR039020">
    <property type="entry name" value="PaxB-like"/>
</dbReference>
<gene>
    <name evidence="8" type="ORF">B0T22DRAFT_378575</name>
</gene>
<feature type="transmembrane region" description="Helical" evidence="7">
    <location>
        <begin position="14"/>
        <end position="37"/>
    </location>
</feature>
<feature type="transmembrane region" description="Helical" evidence="7">
    <location>
        <begin position="194"/>
        <end position="216"/>
    </location>
</feature>
<dbReference type="AlphaFoldDB" id="A0AAE0XAC1"/>
<dbReference type="Proteomes" id="UP001270362">
    <property type="component" value="Unassembled WGS sequence"/>
</dbReference>
<reference evidence="8" key="2">
    <citation type="submission" date="2023-06" db="EMBL/GenBank/DDBJ databases">
        <authorList>
            <consortium name="Lawrence Berkeley National Laboratory"/>
            <person name="Haridas S."/>
            <person name="Hensen N."/>
            <person name="Bonometti L."/>
            <person name="Westerberg I."/>
            <person name="Brannstrom I.O."/>
            <person name="Guillou S."/>
            <person name="Cros-Aarteil S."/>
            <person name="Calhoun S."/>
            <person name="Kuo A."/>
            <person name="Mondo S."/>
            <person name="Pangilinan J."/>
            <person name="Riley R."/>
            <person name="Labutti K."/>
            <person name="Andreopoulos B."/>
            <person name="Lipzen A."/>
            <person name="Chen C."/>
            <person name="Yanf M."/>
            <person name="Daum C."/>
            <person name="Ng V."/>
            <person name="Clum A."/>
            <person name="Steindorff A."/>
            <person name="Ohm R."/>
            <person name="Martin F."/>
            <person name="Silar P."/>
            <person name="Natvig D."/>
            <person name="Lalanne C."/>
            <person name="Gautier V."/>
            <person name="Ament-Velasquez S.L."/>
            <person name="Kruys A."/>
            <person name="Hutchinson M.I."/>
            <person name="Powell A.J."/>
            <person name="Barry K."/>
            <person name="Miller A.N."/>
            <person name="Grigoriev I.V."/>
            <person name="Debuchy R."/>
            <person name="Gladieux P."/>
            <person name="Thoren M.H."/>
            <person name="Johannesson H."/>
        </authorList>
    </citation>
    <scope>NUCLEOTIDE SEQUENCE</scope>
    <source>
        <strain evidence="8">CBS 314.62</strain>
    </source>
</reference>
<comment type="caution">
    <text evidence="8">The sequence shown here is derived from an EMBL/GenBank/DDBJ whole genome shotgun (WGS) entry which is preliminary data.</text>
</comment>
<protein>
    <recommendedName>
        <fullName evidence="10">Terpene cyclase</fullName>
    </recommendedName>
</protein>
<sequence>MAINDIPPAHCPQWLVLANSALIAVGVLLWDATYILMTRRALATKSYGMPLLALAINVSWEIVYLACVIDTALETAGFMFWLVLDGGLVYTTVRFGPDDWRASSPWVGRHLGGLLALLVAVGCLGHYTFAAWWLAEPGRGSGDKTGKWWQGQDRFDTGEMAFWSAAVSQLVLSAGSVAMLLVRGHSGGTGFVIWLCRAMGSVCGMLLGNLLMWWYWPEANSFIVNPFAVFLLGTALACDLIYPFLLWQIRRTEVVGPDGRLSSGRRLLEPDTVNVPDSTRHAKTKWS</sequence>
<feature type="transmembrane region" description="Helical" evidence="7">
    <location>
        <begin position="49"/>
        <end position="69"/>
    </location>
</feature>
<dbReference type="Pfam" id="PF25129">
    <property type="entry name" value="Pyr4-TMTC"/>
    <property type="match status" value="1"/>
</dbReference>
<organism evidence="8 9">
    <name type="scientific">Podospora appendiculata</name>
    <dbReference type="NCBI Taxonomy" id="314037"/>
    <lineage>
        <taxon>Eukaryota</taxon>
        <taxon>Fungi</taxon>
        <taxon>Dikarya</taxon>
        <taxon>Ascomycota</taxon>
        <taxon>Pezizomycotina</taxon>
        <taxon>Sordariomycetes</taxon>
        <taxon>Sordariomycetidae</taxon>
        <taxon>Sordariales</taxon>
        <taxon>Podosporaceae</taxon>
        <taxon>Podospora</taxon>
    </lineage>
</organism>